<dbReference type="AlphaFoldDB" id="A0A0A2LXN9"/>
<dbReference type="SUPFAM" id="SSF111126">
    <property type="entry name" value="Ligand-binding domain in the NO signalling and Golgi transport"/>
    <property type="match status" value="1"/>
</dbReference>
<dbReference type="STRING" id="1121895.GCA_000378485_02695"/>
<dbReference type="RefSeq" id="WP_020213863.1">
    <property type="nucleotide sequence ID" value="NZ_JRLX01000039.1"/>
</dbReference>
<dbReference type="PANTHER" id="PTHR45655:SF13">
    <property type="entry name" value="SOLUBLE GUANYLATE CYCLASE GCY-32-RELATED"/>
    <property type="match status" value="1"/>
</dbReference>
<dbReference type="Pfam" id="PF07700">
    <property type="entry name" value="HNOB"/>
    <property type="match status" value="1"/>
</dbReference>
<dbReference type="EMBL" id="JRLX01000039">
    <property type="protein sequence ID" value="KGO84744.1"/>
    <property type="molecule type" value="Genomic_DNA"/>
</dbReference>
<dbReference type="Proteomes" id="UP000030152">
    <property type="component" value="Unassembled WGS sequence"/>
</dbReference>
<sequence>MYGIINVAIQDFAVENYGPEKWEAIKEQSGVDVDYSLTDSPYNDTIAYIVAKAASKEMNLDIEDVLNDLGESIIPTTNKKFNSFIDSRGDTLRDYLINLPNFHNRIAMIYPELTPPQFRVSHLGNSSMHLHYFSKTKGITAFIKGYLKGLVSMFNESATVEFLQSRDNGNPQEIFKISW</sequence>
<dbReference type="OrthoDB" id="981203at2"/>
<comment type="caution">
    <text evidence="2">The sequence shown here is derived from an EMBL/GenBank/DDBJ whole genome shotgun (WGS) entry which is preliminary data.</text>
</comment>
<proteinExistence type="predicted"/>
<reference evidence="2 3" key="1">
    <citation type="submission" date="2013-09" db="EMBL/GenBank/DDBJ databases">
        <authorList>
            <person name="Zeng Z."/>
            <person name="Chen C."/>
        </authorList>
    </citation>
    <scope>NUCLEOTIDE SEQUENCE [LARGE SCALE GENOMIC DNA]</scope>
    <source>
        <strain evidence="2 3">WB 3.3-2</strain>
    </source>
</reference>
<dbReference type="eggNOG" id="COG1060">
    <property type="taxonomic scope" value="Bacteria"/>
</dbReference>
<dbReference type="InterPro" id="IPR024096">
    <property type="entry name" value="NO_sig/Golgi_transp_ligand-bd"/>
</dbReference>
<evidence type="ECO:0000259" key="1">
    <source>
        <dbReference type="Pfam" id="PF07700"/>
    </source>
</evidence>
<organism evidence="2 3">
    <name type="scientific">Flavobacterium rivuli WB 3.3-2 = DSM 21788</name>
    <dbReference type="NCBI Taxonomy" id="1121895"/>
    <lineage>
        <taxon>Bacteria</taxon>
        <taxon>Pseudomonadati</taxon>
        <taxon>Bacteroidota</taxon>
        <taxon>Flavobacteriia</taxon>
        <taxon>Flavobacteriales</taxon>
        <taxon>Flavobacteriaceae</taxon>
        <taxon>Flavobacterium</taxon>
    </lineage>
</organism>
<accession>A0A0A2LXN9</accession>
<feature type="domain" description="Heme NO-binding" evidence="1">
    <location>
        <begin position="2"/>
        <end position="161"/>
    </location>
</feature>
<gene>
    <name evidence="2" type="ORF">Q765_20000</name>
</gene>
<dbReference type="Gene3D" id="3.90.1520.10">
    <property type="entry name" value="H-NOX domain"/>
    <property type="match status" value="1"/>
</dbReference>
<evidence type="ECO:0000313" key="3">
    <source>
        <dbReference type="Proteomes" id="UP000030152"/>
    </source>
</evidence>
<protein>
    <submittedName>
        <fullName evidence="2">Heme NO-binding protein</fullName>
    </submittedName>
</protein>
<dbReference type="PANTHER" id="PTHR45655">
    <property type="entry name" value="GUANYLATE CYCLASE SOLUBLE SUBUNIT BETA-2"/>
    <property type="match status" value="1"/>
</dbReference>
<evidence type="ECO:0000313" key="2">
    <source>
        <dbReference type="EMBL" id="KGO84744.1"/>
    </source>
</evidence>
<dbReference type="InterPro" id="IPR011644">
    <property type="entry name" value="Heme_NO-bd"/>
</dbReference>
<dbReference type="InterPro" id="IPR038158">
    <property type="entry name" value="H-NOX_domain_sf"/>
</dbReference>
<dbReference type="GO" id="GO:0020037">
    <property type="term" value="F:heme binding"/>
    <property type="evidence" value="ECO:0007669"/>
    <property type="project" value="InterPro"/>
</dbReference>
<keyword evidence="3" id="KW-1185">Reference proteome</keyword>
<name>A0A0A2LXN9_9FLAO</name>